<feature type="transmembrane region" description="Helical" evidence="2">
    <location>
        <begin position="137"/>
        <end position="158"/>
    </location>
</feature>
<keyword evidence="4" id="KW-1185">Reference proteome</keyword>
<dbReference type="OrthoDB" id="10437016at2759"/>
<evidence type="ECO:0000256" key="1">
    <source>
        <dbReference type="SAM" id="MobiDB-lite"/>
    </source>
</evidence>
<organism evidence="3 4">
    <name type="scientific">Naegleria fowleri</name>
    <name type="common">Brain eating amoeba</name>
    <dbReference type="NCBI Taxonomy" id="5763"/>
    <lineage>
        <taxon>Eukaryota</taxon>
        <taxon>Discoba</taxon>
        <taxon>Heterolobosea</taxon>
        <taxon>Tetramitia</taxon>
        <taxon>Eutetramitia</taxon>
        <taxon>Vahlkampfiidae</taxon>
        <taxon>Naegleria</taxon>
    </lineage>
</organism>
<dbReference type="RefSeq" id="XP_044562832.1">
    <property type="nucleotide sequence ID" value="XM_044705850.1"/>
</dbReference>
<gene>
    <name evidence="3" type="ORF">FDP41_002634</name>
</gene>
<protein>
    <submittedName>
        <fullName evidence="3">Uncharacterized protein</fullName>
    </submittedName>
</protein>
<evidence type="ECO:0000313" key="3">
    <source>
        <dbReference type="EMBL" id="KAF0978119.1"/>
    </source>
</evidence>
<dbReference type="AlphaFoldDB" id="A0A6A5BYV2"/>
<evidence type="ECO:0000256" key="2">
    <source>
        <dbReference type="SAM" id="Phobius"/>
    </source>
</evidence>
<keyword evidence="2" id="KW-0812">Transmembrane</keyword>
<feature type="compositionally biased region" description="Polar residues" evidence="1">
    <location>
        <begin position="31"/>
        <end position="56"/>
    </location>
</feature>
<accession>A0A6A5BYV2</accession>
<name>A0A6A5BYV2_NAEFO</name>
<dbReference type="GeneID" id="68109852"/>
<keyword evidence="2" id="KW-1133">Transmembrane helix</keyword>
<keyword evidence="2" id="KW-0472">Membrane</keyword>
<sequence length="165" mass="18827">MQNINASFLPPSQYVLPHQQEKEPHNKIVDESSTTTTLEYVPNHINSSSQIESTEPSIYLMSSGDRDSHQEPPPPPDQIDENEIEEGINVFESPLEQDISKEWPLVKHEVESMWQELIVLCTQIRAGHLTADTVLSLYKFIALLTVFILTIVISWEVIQSSRNMQ</sequence>
<dbReference type="VEuPathDB" id="AmoebaDB:NfTy_057700"/>
<evidence type="ECO:0000313" key="4">
    <source>
        <dbReference type="Proteomes" id="UP000444721"/>
    </source>
</evidence>
<reference evidence="3 4" key="1">
    <citation type="journal article" date="2019" name="Sci. Rep.">
        <title>Nanopore sequencing improves the draft genome of the human pathogenic amoeba Naegleria fowleri.</title>
        <authorList>
            <person name="Liechti N."/>
            <person name="Schurch N."/>
            <person name="Bruggmann R."/>
            <person name="Wittwer M."/>
        </authorList>
    </citation>
    <scope>NUCLEOTIDE SEQUENCE [LARGE SCALE GENOMIC DNA]</scope>
    <source>
        <strain evidence="3 4">ATCC 30894</strain>
    </source>
</reference>
<feature type="region of interest" description="Disordered" evidence="1">
    <location>
        <begin position="1"/>
        <end position="81"/>
    </location>
</feature>
<comment type="caution">
    <text evidence="3">The sequence shown here is derived from an EMBL/GenBank/DDBJ whole genome shotgun (WGS) entry which is preliminary data.</text>
</comment>
<proteinExistence type="predicted"/>
<dbReference type="Proteomes" id="UP000444721">
    <property type="component" value="Unassembled WGS sequence"/>
</dbReference>
<feature type="compositionally biased region" description="Basic and acidic residues" evidence="1">
    <location>
        <begin position="19"/>
        <end position="30"/>
    </location>
</feature>
<dbReference type="EMBL" id="VFQX01000030">
    <property type="protein sequence ID" value="KAF0978119.1"/>
    <property type="molecule type" value="Genomic_DNA"/>
</dbReference>
<dbReference type="VEuPathDB" id="AmoebaDB:FDP41_002634"/>